<name>A0A6H5J219_9HYME</name>
<accession>A0A6H5J219</accession>
<dbReference type="EMBL" id="CADCXV010001385">
    <property type="protein sequence ID" value="CAB0044054.1"/>
    <property type="molecule type" value="Genomic_DNA"/>
</dbReference>
<gene>
    <name evidence="1" type="ORF">TBRA_LOCUS15642</name>
</gene>
<protein>
    <submittedName>
        <fullName evidence="1">Uncharacterized protein</fullName>
    </submittedName>
</protein>
<evidence type="ECO:0000313" key="1">
    <source>
        <dbReference type="EMBL" id="CAB0044054.1"/>
    </source>
</evidence>
<keyword evidence="2" id="KW-1185">Reference proteome</keyword>
<organism evidence="1 2">
    <name type="scientific">Trichogramma brassicae</name>
    <dbReference type="NCBI Taxonomy" id="86971"/>
    <lineage>
        <taxon>Eukaryota</taxon>
        <taxon>Metazoa</taxon>
        <taxon>Ecdysozoa</taxon>
        <taxon>Arthropoda</taxon>
        <taxon>Hexapoda</taxon>
        <taxon>Insecta</taxon>
        <taxon>Pterygota</taxon>
        <taxon>Neoptera</taxon>
        <taxon>Endopterygota</taxon>
        <taxon>Hymenoptera</taxon>
        <taxon>Apocrita</taxon>
        <taxon>Proctotrupomorpha</taxon>
        <taxon>Chalcidoidea</taxon>
        <taxon>Trichogrammatidae</taxon>
        <taxon>Trichogramma</taxon>
    </lineage>
</organism>
<evidence type="ECO:0000313" key="2">
    <source>
        <dbReference type="Proteomes" id="UP000479190"/>
    </source>
</evidence>
<reference evidence="1 2" key="1">
    <citation type="submission" date="2020-02" db="EMBL/GenBank/DDBJ databases">
        <authorList>
            <person name="Ferguson B K."/>
        </authorList>
    </citation>
    <scope>NUCLEOTIDE SEQUENCE [LARGE SCALE GENOMIC DNA]</scope>
</reference>
<proteinExistence type="predicted"/>
<sequence length="109" mass="12533">MFLNDASRSFVSHWAFEMAADKLSKLSSANQDTKELDLRALLSGKVCNAVRQRHARIEGGERLVRIASRGRLVHCCPLRHSHTRLAPIRRSTYRRHSLPSRLLHHSRNL</sequence>
<dbReference type="AlphaFoldDB" id="A0A6H5J219"/>
<dbReference type="Proteomes" id="UP000479190">
    <property type="component" value="Unassembled WGS sequence"/>
</dbReference>